<feature type="region of interest" description="Disordered" evidence="8">
    <location>
        <begin position="358"/>
        <end position="392"/>
    </location>
</feature>
<keyword evidence="4" id="KW-0812">Transmembrane</keyword>
<organism evidence="10 11">
    <name type="scientific">Anthostomella pinea</name>
    <dbReference type="NCBI Taxonomy" id="933095"/>
    <lineage>
        <taxon>Eukaryota</taxon>
        <taxon>Fungi</taxon>
        <taxon>Dikarya</taxon>
        <taxon>Ascomycota</taxon>
        <taxon>Pezizomycotina</taxon>
        <taxon>Sordariomycetes</taxon>
        <taxon>Xylariomycetidae</taxon>
        <taxon>Xylariales</taxon>
        <taxon>Xylariaceae</taxon>
        <taxon>Anthostomella</taxon>
    </lineage>
</organism>
<keyword evidence="11" id="KW-1185">Reference proteome</keyword>
<dbReference type="FunFam" id="3.30.70.1350:FF:000010">
    <property type="entry name" value="Cation efflux family protein, putative"/>
    <property type="match status" value="1"/>
</dbReference>
<dbReference type="GO" id="GO:0008324">
    <property type="term" value="F:monoatomic cation transmembrane transporter activity"/>
    <property type="evidence" value="ECO:0007669"/>
    <property type="project" value="InterPro"/>
</dbReference>
<reference evidence="10" key="1">
    <citation type="submission" date="2023-10" db="EMBL/GenBank/DDBJ databases">
        <authorList>
            <person name="Hackl T."/>
        </authorList>
    </citation>
    <scope>NUCLEOTIDE SEQUENCE</scope>
</reference>
<comment type="subcellular location">
    <subcellularLocation>
        <location evidence="1">Membrane</location>
        <topology evidence="1">Multi-pass membrane protein</topology>
    </subcellularLocation>
</comment>
<comment type="similarity">
    <text evidence="2">Belongs to the cation diffusion facilitator (CDF) transporter (TC 2.A.4) family. SLC30A subfamily.</text>
</comment>
<dbReference type="InterPro" id="IPR058533">
    <property type="entry name" value="Cation_efflux_TM"/>
</dbReference>
<proteinExistence type="inferred from homology"/>
<dbReference type="Proteomes" id="UP001295740">
    <property type="component" value="Unassembled WGS sequence"/>
</dbReference>
<dbReference type="GO" id="GO:0030003">
    <property type="term" value="P:intracellular monoatomic cation homeostasis"/>
    <property type="evidence" value="ECO:0007669"/>
    <property type="project" value="UniProtKB-ARBA"/>
</dbReference>
<protein>
    <submittedName>
        <fullName evidence="10">Uu.00g058530.m01.CDS01</fullName>
    </submittedName>
</protein>
<dbReference type="Gene3D" id="1.20.1510.10">
    <property type="entry name" value="Cation efflux protein transmembrane domain"/>
    <property type="match status" value="1"/>
</dbReference>
<dbReference type="GO" id="GO:0005739">
    <property type="term" value="C:mitochondrion"/>
    <property type="evidence" value="ECO:0007669"/>
    <property type="project" value="UniProtKB-ARBA"/>
</dbReference>
<dbReference type="GO" id="GO:0016020">
    <property type="term" value="C:membrane"/>
    <property type="evidence" value="ECO:0007669"/>
    <property type="project" value="UniProtKB-SubCell"/>
</dbReference>
<evidence type="ECO:0000256" key="1">
    <source>
        <dbReference type="ARBA" id="ARBA00004141"/>
    </source>
</evidence>
<keyword evidence="7" id="KW-0472">Membrane</keyword>
<dbReference type="FunFam" id="1.20.1510.10:FF:000013">
    <property type="entry name" value="Cation efflux family protein"/>
    <property type="match status" value="1"/>
</dbReference>
<evidence type="ECO:0000256" key="5">
    <source>
        <dbReference type="ARBA" id="ARBA00022989"/>
    </source>
</evidence>
<evidence type="ECO:0000256" key="3">
    <source>
        <dbReference type="ARBA" id="ARBA00022448"/>
    </source>
</evidence>
<evidence type="ECO:0000256" key="7">
    <source>
        <dbReference type="ARBA" id="ARBA00023136"/>
    </source>
</evidence>
<evidence type="ECO:0000256" key="8">
    <source>
        <dbReference type="SAM" id="MobiDB-lite"/>
    </source>
</evidence>
<dbReference type="Pfam" id="PF01545">
    <property type="entry name" value="Cation_efflux"/>
    <property type="match status" value="1"/>
</dbReference>
<feature type="region of interest" description="Disordered" evidence="8">
    <location>
        <begin position="1"/>
        <end position="24"/>
    </location>
</feature>
<keyword evidence="5" id="KW-1133">Transmembrane helix</keyword>
<name>A0AAI8VRY6_9PEZI</name>
<evidence type="ECO:0000256" key="6">
    <source>
        <dbReference type="ARBA" id="ARBA00023065"/>
    </source>
</evidence>
<dbReference type="PANTHER" id="PTHR43840">
    <property type="entry name" value="MITOCHONDRIAL METAL TRANSPORTER 1-RELATED"/>
    <property type="match status" value="1"/>
</dbReference>
<evidence type="ECO:0000313" key="11">
    <source>
        <dbReference type="Proteomes" id="UP001295740"/>
    </source>
</evidence>
<evidence type="ECO:0000256" key="2">
    <source>
        <dbReference type="ARBA" id="ARBA00008873"/>
    </source>
</evidence>
<dbReference type="Gene3D" id="3.30.70.1350">
    <property type="entry name" value="Cation efflux protein, cytoplasmic domain"/>
    <property type="match status" value="1"/>
</dbReference>
<dbReference type="AlphaFoldDB" id="A0AAI8VRY6"/>
<evidence type="ECO:0000256" key="4">
    <source>
        <dbReference type="ARBA" id="ARBA00022692"/>
    </source>
</evidence>
<evidence type="ECO:0000259" key="9">
    <source>
        <dbReference type="Pfam" id="PF01545"/>
    </source>
</evidence>
<dbReference type="InterPro" id="IPR002524">
    <property type="entry name" value="Cation_efflux"/>
</dbReference>
<dbReference type="InterPro" id="IPR050291">
    <property type="entry name" value="CDF_Transporter"/>
</dbReference>
<feature type="compositionally biased region" description="Basic residues" evidence="8">
    <location>
        <begin position="10"/>
        <end position="24"/>
    </location>
</feature>
<gene>
    <name evidence="10" type="ORF">KHLLAP_LOCUS10421</name>
</gene>
<dbReference type="InterPro" id="IPR036837">
    <property type="entry name" value="Cation_efflux_CTD_sf"/>
</dbReference>
<dbReference type="SUPFAM" id="SSF161111">
    <property type="entry name" value="Cation efflux protein transmembrane domain-like"/>
    <property type="match status" value="1"/>
</dbReference>
<dbReference type="PANTHER" id="PTHR43840:SF15">
    <property type="entry name" value="MITOCHONDRIAL METAL TRANSPORTER 1-RELATED"/>
    <property type="match status" value="1"/>
</dbReference>
<sequence>MASITQTRNHSGHKGGHSHHHHHHDNVYLTSQNKNDAGVRITRLGLYSNLGMAIAKGVGGYAFNSKAMIADAIHSVTDLASDVLTLATLSFSLRPPTDKFPTGFGKIESLGSLGVSSMLLFGGLWMGYGSLLTLYGHFFLDPASAAEMMSHAHGHSHSHGHDHASAAPSLHAAWLAAGTVAIKEWLYHATMNVARERKSSVLASNAVHHRIDSLTGIVTLAVILGANLMESAAWLDPVGGLLISLMVVKAGAENTMAALFELADKSIDDEVKASVREQAQKGFVDISEGHDIELRDISGVKSGQNYLVDLEVAVPSAWTIEDVREVEEKTRTRVGSKVRGVRRVRVRFVPKEVAAGPKFDEFIPGDVSPKSSPEPEGEDDNHNGHGDHHKSK</sequence>
<feature type="domain" description="Cation efflux protein transmembrane" evidence="9">
    <location>
        <begin position="44"/>
        <end position="262"/>
    </location>
</feature>
<accession>A0AAI8VRY6</accession>
<dbReference type="InterPro" id="IPR027469">
    <property type="entry name" value="Cation_efflux_TMD_sf"/>
</dbReference>
<evidence type="ECO:0000313" key="10">
    <source>
        <dbReference type="EMBL" id="CAJ2509953.1"/>
    </source>
</evidence>
<dbReference type="EMBL" id="CAUWAG010000013">
    <property type="protein sequence ID" value="CAJ2509953.1"/>
    <property type="molecule type" value="Genomic_DNA"/>
</dbReference>
<comment type="caution">
    <text evidence="10">The sequence shown here is derived from an EMBL/GenBank/DDBJ whole genome shotgun (WGS) entry which is preliminary data.</text>
</comment>
<dbReference type="GO" id="GO:0098771">
    <property type="term" value="P:inorganic ion homeostasis"/>
    <property type="evidence" value="ECO:0007669"/>
    <property type="project" value="UniProtKB-ARBA"/>
</dbReference>
<dbReference type="NCBIfam" id="TIGR01297">
    <property type="entry name" value="CDF"/>
    <property type="match status" value="1"/>
</dbReference>
<keyword evidence="3" id="KW-0813">Transport</keyword>
<keyword evidence="6" id="KW-0406">Ion transport</keyword>